<dbReference type="GO" id="GO:0016831">
    <property type="term" value="F:carboxy-lyase activity"/>
    <property type="evidence" value="ECO:0007669"/>
    <property type="project" value="UniProtKB-KW"/>
</dbReference>
<comment type="caution">
    <text evidence="5">The sequence shown here is derived from an EMBL/GenBank/DDBJ whole genome shotgun (WGS) entry which is preliminary data.</text>
</comment>
<gene>
    <name evidence="5" type="ORF">EW146_g5238</name>
</gene>
<dbReference type="PANTHER" id="PTHR21240">
    <property type="entry name" value="2-AMINO-3-CARBOXYLMUCONATE-6-SEMIALDEHYDE DECARBOXYLASE"/>
    <property type="match status" value="1"/>
</dbReference>
<sequence>MSASPTRLVDVHHHIFPSSLPKQSISRSLGFRTPPSHLPWTPSISLRAMDALGVELALLSIPPGHFSDARAVNEQMRETCMHHPGRFAFWGCAGDLRDTKGALELIKYAMDDLEAVGIAISSVYGKGAEAKYIGDNLFDPIWEELDRRKAVIFLHGAQTPSSTPFPSELLGIPITEVPNETFKAITHLIVTGKTRRFRNLAFVLAHMGGSTLVLAPRAAALSRYMGSRLSESEIMDELKRCCWWDSALSTGAGPLGAVEACGVGERVLWGSDFPAVPLETIRWFEGNLKSFYATRAAADDIGHKRLRGIYRDNVLSLFASRGVDLFHFTTGK</sequence>
<feature type="domain" description="Amidohydrolase-related" evidence="4">
    <location>
        <begin position="9"/>
        <end position="289"/>
    </location>
</feature>
<dbReference type="GO" id="GO:0005737">
    <property type="term" value="C:cytoplasm"/>
    <property type="evidence" value="ECO:0007669"/>
    <property type="project" value="TreeGrafter"/>
</dbReference>
<accession>A0A4S4LTZ1</accession>
<evidence type="ECO:0000256" key="3">
    <source>
        <dbReference type="RuleBase" id="RU366045"/>
    </source>
</evidence>
<dbReference type="Pfam" id="PF04909">
    <property type="entry name" value="Amidohydro_2"/>
    <property type="match status" value="1"/>
</dbReference>
<dbReference type="AlphaFoldDB" id="A0A4S4LTZ1"/>
<keyword evidence="2 3" id="KW-0456">Lyase</keyword>
<dbReference type="GO" id="GO:0016787">
    <property type="term" value="F:hydrolase activity"/>
    <property type="evidence" value="ECO:0007669"/>
    <property type="project" value="InterPro"/>
</dbReference>
<proteinExistence type="inferred from homology"/>
<evidence type="ECO:0000256" key="2">
    <source>
        <dbReference type="ARBA" id="ARBA00023239"/>
    </source>
</evidence>
<dbReference type="OrthoDB" id="2832284at2759"/>
<reference evidence="5 6" key="1">
    <citation type="submission" date="2019-02" db="EMBL/GenBank/DDBJ databases">
        <title>Genome sequencing of the rare red list fungi Bondarzewia mesenterica.</title>
        <authorList>
            <person name="Buettner E."/>
            <person name="Kellner H."/>
        </authorList>
    </citation>
    <scope>NUCLEOTIDE SEQUENCE [LARGE SCALE GENOMIC DNA]</scope>
    <source>
        <strain evidence="5 6">DSM 108281</strain>
    </source>
</reference>
<protein>
    <recommendedName>
        <fullName evidence="4">Amidohydrolase-related domain-containing protein</fullName>
    </recommendedName>
</protein>
<evidence type="ECO:0000313" key="5">
    <source>
        <dbReference type="EMBL" id="THH15208.1"/>
    </source>
</evidence>
<dbReference type="InterPro" id="IPR032466">
    <property type="entry name" value="Metal_Hydrolase"/>
</dbReference>
<dbReference type="EMBL" id="SGPL01000222">
    <property type="protein sequence ID" value="THH15208.1"/>
    <property type="molecule type" value="Genomic_DNA"/>
</dbReference>
<name>A0A4S4LTZ1_9AGAM</name>
<evidence type="ECO:0000313" key="6">
    <source>
        <dbReference type="Proteomes" id="UP000310158"/>
    </source>
</evidence>
<comment type="similarity">
    <text evidence="3">Belongs to the metallo-dependent hydrolases superfamily.</text>
</comment>
<evidence type="ECO:0000256" key="1">
    <source>
        <dbReference type="ARBA" id="ARBA00022793"/>
    </source>
</evidence>
<dbReference type="InterPro" id="IPR032465">
    <property type="entry name" value="ACMSD"/>
</dbReference>
<dbReference type="InterPro" id="IPR006680">
    <property type="entry name" value="Amidohydro-rel"/>
</dbReference>
<dbReference type="Proteomes" id="UP000310158">
    <property type="component" value="Unassembled WGS sequence"/>
</dbReference>
<organism evidence="5 6">
    <name type="scientific">Bondarzewia mesenterica</name>
    <dbReference type="NCBI Taxonomy" id="1095465"/>
    <lineage>
        <taxon>Eukaryota</taxon>
        <taxon>Fungi</taxon>
        <taxon>Dikarya</taxon>
        <taxon>Basidiomycota</taxon>
        <taxon>Agaricomycotina</taxon>
        <taxon>Agaricomycetes</taxon>
        <taxon>Russulales</taxon>
        <taxon>Bondarzewiaceae</taxon>
        <taxon>Bondarzewia</taxon>
    </lineage>
</organism>
<keyword evidence="6" id="KW-1185">Reference proteome</keyword>
<dbReference type="SUPFAM" id="SSF51556">
    <property type="entry name" value="Metallo-dependent hydrolases"/>
    <property type="match status" value="1"/>
</dbReference>
<dbReference type="PANTHER" id="PTHR21240:SF28">
    <property type="entry name" value="ISO-OROTATE DECARBOXYLASE (EUROFUNG)"/>
    <property type="match status" value="1"/>
</dbReference>
<evidence type="ECO:0000259" key="4">
    <source>
        <dbReference type="Pfam" id="PF04909"/>
    </source>
</evidence>
<keyword evidence="1 3" id="KW-0210">Decarboxylase</keyword>
<dbReference type="Gene3D" id="3.20.20.140">
    <property type="entry name" value="Metal-dependent hydrolases"/>
    <property type="match status" value="1"/>
</dbReference>
<dbReference type="GO" id="GO:0019748">
    <property type="term" value="P:secondary metabolic process"/>
    <property type="evidence" value="ECO:0007669"/>
    <property type="project" value="TreeGrafter"/>
</dbReference>